<dbReference type="EMBL" id="QGNW01000171">
    <property type="protein sequence ID" value="RVW88706.1"/>
    <property type="molecule type" value="Genomic_DNA"/>
</dbReference>
<sequence length="163" mass="19038">MLISKQPNLFLVLLFTLLFAAYFTQGSKSQVVPPYHQREIVHLQSSGEQWMNRNSRRLMIGSTRPTCTYNECRGCKYKCRAEQVPVEGNDPINSAYHYRCVCHSQKSAAAFVFFYHSIVTPRRTNTRSLTQPNFPVEMVLEITQRELKMRLNWKNSMIADLRE</sequence>
<evidence type="ECO:0000313" key="4">
    <source>
        <dbReference type="EMBL" id="RVW88706.1"/>
    </source>
</evidence>
<dbReference type="EMBL" id="QGNW01001642">
    <property type="protein sequence ID" value="RVW34388.1"/>
    <property type="molecule type" value="Genomic_DNA"/>
</dbReference>
<reference evidence="3 5" key="1">
    <citation type="journal article" date="2018" name="PLoS Genet.">
        <title>Population sequencing reveals clonal diversity and ancestral inbreeding in the grapevine cultivar Chardonnay.</title>
        <authorList>
            <person name="Roach M.J."/>
            <person name="Johnson D.L."/>
            <person name="Bohlmann J."/>
            <person name="van Vuuren H.J."/>
            <person name="Jones S.J."/>
            <person name="Pretorius I.S."/>
            <person name="Schmidt S.A."/>
            <person name="Borneman A.R."/>
        </authorList>
    </citation>
    <scope>NUCLEOTIDE SEQUENCE [LARGE SCALE GENOMIC DNA]</scope>
    <source>
        <strain evidence="5">cv. Chardonnay</strain>
        <strain evidence="3">I10V1</strain>
        <tissue evidence="3">Leaf</tissue>
    </source>
</reference>
<dbReference type="CDD" id="cd22743">
    <property type="entry name" value="stomagen-like"/>
    <property type="match status" value="1"/>
</dbReference>
<dbReference type="InterPro" id="IPR038572">
    <property type="entry name" value="Stomagen_C_sf"/>
</dbReference>
<dbReference type="OrthoDB" id="1893550at2759"/>
<name>A0A438DG28_VITVI</name>
<dbReference type="AlphaFoldDB" id="A0A438DG28"/>
<dbReference type="PANTHER" id="PTHR37239:SF1">
    <property type="entry name" value="EPIDERMAL PATTERNING FACTOR-LIKE PROTEIN 9"/>
    <property type="match status" value="1"/>
</dbReference>
<dbReference type="FunFam" id="2.20.25.390:FF:000001">
    <property type="entry name" value="EPIDERMAL PATTERNING FACTOR-like protein 9"/>
    <property type="match status" value="1"/>
</dbReference>
<dbReference type="Proteomes" id="UP000288805">
    <property type="component" value="Unassembled WGS sequence"/>
</dbReference>
<accession>A0A438DG28</accession>
<feature type="signal peptide" evidence="1">
    <location>
        <begin position="1"/>
        <end position="26"/>
    </location>
</feature>
<evidence type="ECO:0000313" key="3">
    <source>
        <dbReference type="EMBL" id="RVW34388.1"/>
    </source>
</evidence>
<gene>
    <name evidence="3" type="primary">EPFL9_3</name>
    <name evidence="4" type="synonym">EPFL9_0</name>
    <name evidence="4" type="ORF">CK203_043771</name>
    <name evidence="3" type="ORF">CK203_092181</name>
</gene>
<dbReference type="InterPro" id="IPR031753">
    <property type="entry name" value="Stomagen"/>
</dbReference>
<dbReference type="Pfam" id="PF16851">
    <property type="entry name" value="Stomagen"/>
    <property type="match status" value="1"/>
</dbReference>
<dbReference type="GO" id="GO:2000123">
    <property type="term" value="P:positive regulation of stomatal complex development"/>
    <property type="evidence" value="ECO:0007669"/>
    <property type="project" value="InterPro"/>
</dbReference>
<dbReference type="PANTHER" id="PTHR37239">
    <property type="entry name" value="EPIDERMAL PATTERNING FACTOR-LIKE PROTEIN 9"/>
    <property type="match status" value="1"/>
</dbReference>
<protein>
    <submittedName>
        <fullName evidence="3">Epidermal patterning factor-like protein 9</fullName>
    </submittedName>
</protein>
<evidence type="ECO:0000313" key="5">
    <source>
        <dbReference type="Proteomes" id="UP000288805"/>
    </source>
</evidence>
<feature type="domain" description="Stomagen C-terminal" evidence="2">
    <location>
        <begin position="54"/>
        <end position="103"/>
    </location>
</feature>
<evidence type="ECO:0000256" key="1">
    <source>
        <dbReference type="SAM" id="SignalP"/>
    </source>
</evidence>
<dbReference type="InterPro" id="IPR044858">
    <property type="entry name" value="Stomagen_C"/>
</dbReference>
<dbReference type="Gene3D" id="2.20.25.390">
    <property type="entry name" value="Stomagen"/>
    <property type="match status" value="1"/>
</dbReference>
<keyword evidence="1" id="KW-0732">Signal</keyword>
<feature type="chain" id="PRO_5033424018" evidence="1">
    <location>
        <begin position="27"/>
        <end position="163"/>
    </location>
</feature>
<comment type="caution">
    <text evidence="3">The sequence shown here is derived from an EMBL/GenBank/DDBJ whole genome shotgun (WGS) entry which is preliminary data.</text>
</comment>
<proteinExistence type="predicted"/>
<evidence type="ECO:0000259" key="2">
    <source>
        <dbReference type="Pfam" id="PF16851"/>
    </source>
</evidence>
<organism evidence="3 5">
    <name type="scientific">Vitis vinifera</name>
    <name type="common">Grape</name>
    <dbReference type="NCBI Taxonomy" id="29760"/>
    <lineage>
        <taxon>Eukaryota</taxon>
        <taxon>Viridiplantae</taxon>
        <taxon>Streptophyta</taxon>
        <taxon>Embryophyta</taxon>
        <taxon>Tracheophyta</taxon>
        <taxon>Spermatophyta</taxon>
        <taxon>Magnoliopsida</taxon>
        <taxon>eudicotyledons</taxon>
        <taxon>Gunneridae</taxon>
        <taxon>Pentapetalae</taxon>
        <taxon>rosids</taxon>
        <taxon>Vitales</taxon>
        <taxon>Vitaceae</taxon>
        <taxon>Viteae</taxon>
        <taxon>Vitis</taxon>
    </lineage>
</organism>